<gene>
    <name evidence="1" type="ORF">HJC23_012637</name>
</gene>
<reference evidence="1 2" key="1">
    <citation type="journal article" date="2020" name="G3 (Bethesda)">
        <title>Improved Reference Genome for Cyclotella cryptica CCMP332, a Model for Cell Wall Morphogenesis, Salinity Adaptation, and Lipid Production in Diatoms (Bacillariophyta).</title>
        <authorList>
            <person name="Roberts W.R."/>
            <person name="Downey K.M."/>
            <person name="Ruck E.C."/>
            <person name="Traller J.C."/>
            <person name="Alverson A.J."/>
        </authorList>
    </citation>
    <scope>NUCLEOTIDE SEQUENCE [LARGE SCALE GENOMIC DNA]</scope>
    <source>
        <strain evidence="1 2">CCMP332</strain>
    </source>
</reference>
<accession>A0ABD3QLD8</accession>
<dbReference type="AlphaFoldDB" id="A0ABD3QLD8"/>
<protein>
    <submittedName>
        <fullName evidence="1">Uncharacterized protein</fullName>
    </submittedName>
</protein>
<keyword evidence="2" id="KW-1185">Reference proteome</keyword>
<sequence>MNKASTLTMPFQIAIRSAKWTNSSTQHITATDSLIQFDKISTSEMVKREHYALAIGLLLTSMDDVVNCLVTRTVRRFTKQGAQRRTLSQASAINMIIDEPAQLRIFSTTLQHMISSDPQLEAELLNDISHVALDFTTFISPNTAWIRFCSVLGRVLVISSDYVQDHYISPDEALFQTFMLTISIQMLLKSVFPVIVAASSNASLSVRDRRAFTQLFSEMDVSVLQFKTLLTSQVLEWVELDHHDEVHLNGDHMYWLHSGDISSSLHERDANTRDKTTLQVSNRMFGVVYFAKALEESMKKDSKKRTKSEKVKVADDSSELGNYETLVAGPNGAILLRMSTAKLLKAMDHDQQLSDSINRLILLCMQEQLAQTFQRGNWKKPNVHH</sequence>
<name>A0ABD3QLD8_9STRA</name>
<proteinExistence type="predicted"/>
<comment type="caution">
    <text evidence="1">The sequence shown here is derived from an EMBL/GenBank/DDBJ whole genome shotgun (WGS) entry which is preliminary data.</text>
</comment>
<dbReference type="Proteomes" id="UP001516023">
    <property type="component" value="Unassembled WGS sequence"/>
</dbReference>
<evidence type="ECO:0000313" key="1">
    <source>
        <dbReference type="EMBL" id="KAL3801237.1"/>
    </source>
</evidence>
<organism evidence="1 2">
    <name type="scientific">Cyclotella cryptica</name>
    <dbReference type="NCBI Taxonomy" id="29204"/>
    <lineage>
        <taxon>Eukaryota</taxon>
        <taxon>Sar</taxon>
        <taxon>Stramenopiles</taxon>
        <taxon>Ochrophyta</taxon>
        <taxon>Bacillariophyta</taxon>
        <taxon>Coscinodiscophyceae</taxon>
        <taxon>Thalassiosirophycidae</taxon>
        <taxon>Stephanodiscales</taxon>
        <taxon>Stephanodiscaceae</taxon>
        <taxon>Cyclotella</taxon>
    </lineage>
</organism>
<evidence type="ECO:0000313" key="2">
    <source>
        <dbReference type="Proteomes" id="UP001516023"/>
    </source>
</evidence>
<dbReference type="EMBL" id="JABMIG020000028">
    <property type="protein sequence ID" value="KAL3801237.1"/>
    <property type="molecule type" value="Genomic_DNA"/>
</dbReference>